<feature type="transmembrane region" description="Helical" evidence="8">
    <location>
        <begin position="338"/>
        <end position="356"/>
    </location>
</feature>
<evidence type="ECO:0000256" key="9">
    <source>
        <dbReference type="SAM" id="SignalP"/>
    </source>
</evidence>
<feature type="transmembrane region" description="Helical" evidence="8">
    <location>
        <begin position="113"/>
        <end position="146"/>
    </location>
</feature>
<evidence type="ECO:0000256" key="7">
    <source>
        <dbReference type="RuleBase" id="RU000320"/>
    </source>
</evidence>
<evidence type="ECO:0000256" key="5">
    <source>
        <dbReference type="ARBA" id="ARBA00023002"/>
    </source>
</evidence>
<keyword evidence="3 7" id="KW-0812">Transmembrane</keyword>
<comment type="subcellular location">
    <subcellularLocation>
        <location evidence="1">Cell membrane</location>
        <topology evidence="1">Multi-pass membrane protein</topology>
    </subcellularLocation>
    <subcellularLocation>
        <location evidence="7">Membrane</location>
        <topology evidence="7">Multi-pass membrane protein</topology>
    </subcellularLocation>
</comment>
<comment type="caution">
    <text evidence="11">The sequence shown here is derived from an EMBL/GenBank/DDBJ whole genome shotgun (WGS) entry which is preliminary data.</text>
</comment>
<evidence type="ECO:0000256" key="2">
    <source>
        <dbReference type="ARBA" id="ARBA00022475"/>
    </source>
</evidence>
<keyword evidence="2" id="KW-1003">Cell membrane</keyword>
<feature type="transmembrane region" description="Helical" evidence="8">
    <location>
        <begin position="158"/>
        <end position="181"/>
    </location>
</feature>
<dbReference type="Proteomes" id="UP000698752">
    <property type="component" value="Unassembled WGS sequence"/>
</dbReference>
<evidence type="ECO:0000256" key="8">
    <source>
        <dbReference type="SAM" id="Phobius"/>
    </source>
</evidence>
<gene>
    <name evidence="11" type="ORF">GXW78_19285</name>
</gene>
<keyword evidence="4 8" id="KW-1133">Transmembrane helix</keyword>
<dbReference type="InterPro" id="IPR001750">
    <property type="entry name" value="ND/Mrp_TM"/>
</dbReference>
<feature type="transmembrane region" description="Helical" evidence="8">
    <location>
        <begin position="376"/>
        <end position="396"/>
    </location>
</feature>
<protein>
    <submittedName>
        <fullName evidence="11">Hydrogenase 4 subunit B</fullName>
    </submittedName>
</protein>
<evidence type="ECO:0000256" key="3">
    <source>
        <dbReference type="ARBA" id="ARBA00022692"/>
    </source>
</evidence>
<dbReference type="EMBL" id="JAAEDI010000021">
    <property type="protein sequence ID" value="MBR0651822.1"/>
    <property type="molecule type" value="Genomic_DNA"/>
</dbReference>
<keyword evidence="9" id="KW-0732">Signal</keyword>
<accession>A0ABS5EMH5</accession>
<feature type="transmembrane region" description="Helical" evidence="8">
    <location>
        <begin position="201"/>
        <end position="224"/>
    </location>
</feature>
<feature type="transmembrane region" description="Helical" evidence="8">
    <location>
        <begin position="416"/>
        <end position="444"/>
    </location>
</feature>
<evidence type="ECO:0000313" key="12">
    <source>
        <dbReference type="Proteomes" id="UP000698752"/>
    </source>
</evidence>
<dbReference type="PANTHER" id="PTHR42682:SF3">
    <property type="entry name" value="FORMATE HYDROGENLYASE SUBUNIT 3-RELATED"/>
    <property type="match status" value="1"/>
</dbReference>
<dbReference type="InterPro" id="IPR052175">
    <property type="entry name" value="ComplexI-like_HydComp"/>
</dbReference>
<feature type="transmembrane region" description="Helical" evidence="8">
    <location>
        <begin position="35"/>
        <end position="58"/>
    </location>
</feature>
<evidence type="ECO:0000259" key="10">
    <source>
        <dbReference type="Pfam" id="PF00361"/>
    </source>
</evidence>
<name>A0ABS5EMH5_9PROT</name>
<feature type="transmembrane region" description="Helical" evidence="8">
    <location>
        <begin position="465"/>
        <end position="484"/>
    </location>
</feature>
<sequence>MLTALALLVGLLAALGAAAVPLARAANGGRLLHGATALAGFLLAAGGVVGLLGGPATLDLPFGPPWGPMRLALDALSSWFLLPVGLSVGCAGLFALGGAYGPVPARDLLPWPIFVAGMVLTLLAADGFTLLLGFEAMSLASWALVARDGAGAENQRAARIYLGFAGLGGLCLMLGFGLLAGGAGDVAFAALRDDPPEGARAAAVLALLLAGAGSKAGLAPLHVWLPLAHPAAPTHVSAAMSGAMTKVALYVIARFIFDLMGPAQPFWMGTPLIALGAATAVIGALRAALEEDSKVLLACSTIENVGLIAVGLGLALAFRGADLPALAALAGGAALLHALNHAVFKTLLFLVAGEVLHGALSRRLDRLGGLIHRMPVTAWAALIGAAAAASLPPLSGFASEWLLLQALLTAWRVGDIAFQMGVAAATTLAALAAALAAAAMVRFWGLVFLGRPRTPRAAGAEESTGAARIALLVPAGLTLLLGLFPGPVLDLAEPALRLVSGTAAPRAGWFAIGAGDGGARYWPVPVALLVAAAVGLAVWLVRRRAPAGVQRGPAWDCGFIAAPPHFPFGDPAGQPSAAGFAQPLRRMLGQGLLAAHETVTMPGPGETRAAVLRSGFADPALETLEGPLPRWREAAAARAERLRALSIRQCLGLTFGAVVLMLALLAWIGAR</sequence>
<feature type="transmembrane region" description="Helical" evidence="8">
    <location>
        <begin position="650"/>
        <end position="670"/>
    </location>
</feature>
<feature type="transmembrane region" description="Helical" evidence="8">
    <location>
        <begin position="521"/>
        <end position="541"/>
    </location>
</feature>
<evidence type="ECO:0000256" key="4">
    <source>
        <dbReference type="ARBA" id="ARBA00022989"/>
    </source>
</evidence>
<reference evidence="12" key="1">
    <citation type="journal article" date="2021" name="Syst. Appl. Microbiol.">
        <title>Roseomonas hellenica sp. nov., isolated from roots of wild-growing Alkanna tinctoria.</title>
        <authorList>
            <person name="Rat A."/>
            <person name="Naranjo H.D."/>
            <person name="Lebbe L."/>
            <person name="Cnockaert M."/>
            <person name="Krigas N."/>
            <person name="Grigoriadou K."/>
            <person name="Maloupa E."/>
            <person name="Willems A."/>
        </authorList>
    </citation>
    <scope>NUCLEOTIDE SEQUENCE [LARGE SCALE GENOMIC DNA]</scope>
    <source>
        <strain evidence="12">LMG 31159</strain>
    </source>
</reference>
<feature type="transmembrane region" description="Helical" evidence="8">
    <location>
        <begin position="269"/>
        <end position="288"/>
    </location>
</feature>
<organism evidence="11 12">
    <name type="scientific">Neoroseomonas terrae</name>
    <dbReference type="NCBI Taxonomy" id="424799"/>
    <lineage>
        <taxon>Bacteria</taxon>
        <taxon>Pseudomonadati</taxon>
        <taxon>Pseudomonadota</taxon>
        <taxon>Alphaproteobacteria</taxon>
        <taxon>Acetobacterales</taxon>
        <taxon>Acetobacteraceae</taxon>
        <taxon>Neoroseomonas</taxon>
    </lineage>
</organism>
<feature type="domain" description="NADH:quinone oxidoreductase/Mrp antiporter transmembrane" evidence="10">
    <location>
        <begin position="126"/>
        <end position="410"/>
    </location>
</feature>
<keyword evidence="6 8" id="KW-0472">Membrane</keyword>
<feature type="signal peptide" evidence="9">
    <location>
        <begin position="1"/>
        <end position="19"/>
    </location>
</feature>
<feature type="chain" id="PRO_5046032108" evidence="9">
    <location>
        <begin position="20"/>
        <end position="671"/>
    </location>
</feature>
<keyword evidence="12" id="KW-1185">Reference proteome</keyword>
<evidence type="ECO:0000256" key="6">
    <source>
        <dbReference type="ARBA" id="ARBA00023136"/>
    </source>
</evidence>
<dbReference type="Pfam" id="PF00361">
    <property type="entry name" value="Proton_antipo_M"/>
    <property type="match status" value="1"/>
</dbReference>
<feature type="transmembrane region" description="Helical" evidence="8">
    <location>
        <begin position="236"/>
        <end position="257"/>
    </location>
</feature>
<dbReference type="PANTHER" id="PTHR42682">
    <property type="entry name" value="HYDROGENASE-4 COMPONENT F"/>
    <property type="match status" value="1"/>
</dbReference>
<feature type="transmembrane region" description="Helical" evidence="8">
    <location>
        <begin position="79"/>
        <end position="101"/>
    </location>
</feature>
<evidence type="ECO:0000256" key="1">
    <source>
        <dbReference type="ARBA" id="ARBA00004651"/>
    </source>
</evidence>
<evidence type="ECO:0000313" key="11">
    <source>
        <dbReference type="EMBL" id="MBR0651822.1"/>
    </source>
</evidence>
<feature type="transmembrane region" description="Helical" evidence="8">
    <location>
        <begin position="295"/>
        <end position="318"/>
    </location>
</feature>
<keyword evidence="5" id="KW-0560">Oxidoreductase</keyword>
<proteinExistence type="predicted"/>
<dbReference type="RefSeq" id="WP_211870535.1">
    <property type="nucleotide sequence ID" value="NZ_JAAEDI010000021.1"/>
</dbReference>